<feature type="binding site" evidence="5">
    <location>
        <position position="133"/>
    </location>
    <ligand>
        <name>Fe cation</name>
        <dbReference type="ChEBI" id="CHEBI:24875"/>
        <note>catalytic</note>
    </ligand>
</feature>
<evidence type="ECO:0000256" key="3">
    <source>
        <dbReference type="ARBA" id="ARBA00023002"/>
    </source>
</evidence>
<sequence length="159" mass="17662">KSNFRLSTTFTPGEETRDNCNVAFTTVGDAVYALTETPFLTRIDIDTLNREERVNICEHLKVSLHTYTAHCHSDSDGNILNIGSQFGPTSNYIFAKTTNPLHVEGAASTHGLEQTELLGMIPATDGLAPTYYHSFGVTENYFVLFETPERISVPKMVEK</sequence>
<dbReference type="GO" id="GO:0016121">
    <property type="term" value="P:carotene catabolic process"/>
    <property type="evidence" value="ECO:0007669"/>
    <property type="project" value="TreeGrafter"/>
</dbReference>
<evidence type="ECO:0000256" key="1">
    <source>
        <dbReference type="ARBA" id="ARBA00006787"/>
    </source>
</evidence>
<comment type="similarity">
    <text evidence="1">Belongs to the carotenoid oxygenase family.</text>
</comment>
<evidence type="ECO:0000256" key="2">
    <source>
        <dbReference type="ARBA" id="ARBA00022723"/>
    </source>
</evidence>
<dbReference type="PANTHER" id="PTHR10543:SF24">
    <property type="entry name" value="CAROTENOID ISOMEROOXYGENASE"/>
    <property type="match status" value="1"/>
</dbReference>
<feature type="binding site" evidence="5">
    <location>
        <position position="70"/>
    </location>
    <ligand>
        <name>Fe cation</name>
        <dbReference type="ChEBI" id="CHEBI:24875"/>
        <note>catalytic</note>
    </ligand>
</feature>
<evidence type="ECO:0000256" key="5">
    <source>
        <dbReference type="PIRSR" id="PIRSR604294-1"/>
    </source>
</evidence>
<gene>
    <name evidence="6" type="ORF">OESDEN_18819</name>
</gene>
<dbReference type="PANTHER" id="PTHR10543">
    <property type="entry name" value="BETA-CAROTENE DIOXYGENASE"/>
    <property type="match status" value="1"/>
</dbReference>
<dbReference type="InterPro" id="IPR004294">
    <property type="entry name" value="Carotenoid_Oase"/>
</dbReference>
<reference evidence="6 7" key="1">
    <citation type="submission" date="2014-03" db="EMBL/GenBank/DDBJ databases">
        <title>Draft genome of the hookworm Oesophagostomum dentatum.</title>
        <authorList>
            <person name="Mitreva M."/>
        </authorList>
    </citation>
    <scope>NUCLEOTIDE SEQUENCE [LARGE SCALE GENOMIC DNA]</scope>
    <source>
        <strain evidence="6 7">OD-Hann</strain>
    </source>
</reference>
<keyword evidence="3" id="KW-0560">Oxidoreductase</keyword>
<dbReference type="GO" id="GO:0046872">
    <property type="term" value="F:metal ion binding"/>
    <property type="evidence" value="ECO:0007669"/>
    <property type="project" value="UniProtKB-KW"/>
</dbReference>
<feature type="non-terminal residue" evidence="6">
    <location>
        <position position="1"/>
    </location>
</feature>
<name>A0A0B1SE36_OESDE</name>
<proteinExistence type="inferred from homology"/>
<keyword evidence="4 5" id="KW-0408">Iron</keyword>
<keyword evidence="2 5" id="KW-0479">Metal-binding</keyword>
<evidence type="ECO:0000256" key="4">
    <source>
        <dbReference type="ARBA" id="ARBA00023004"/>
    </source>
</evidence>
<dbReference type="GO" id="GO:0003834">
    <property type="term" value="F:beta-carotene 15,15'-dioxygenase activity"/>
    <property type="evidence" value="ECO:0007669"/>
    <property type="project" value="TreeGrafter"/>
</dbReference>
<dbReference type="GO" id="GO:0010436">
    <property type="term" value="F:carotenoid dioxygenase activity"/>
    <property type="evidence" value="ECO:0007669"/>
    <property type="project" value="TreeGrafter"/>
</dbReference>
<comment type="cofactor">
    <cofactor evidence="5">
        <name>Fe(2+)</name>
        <dbReference type="ChEBI" id="CHEBI:29033"/>
    </cofactor>
    <text evidence="5">Binds 1 Fe(2+) ion per subunit.</text>
</comment>
<dbReference type="EMBL" id="KN589040">
    <property type="protein sequence ID" value="KHJ81495.1"/>
    <property type="molecule type" value="Genomic_DNA"/>
</dbReference>
<evidence type="ECO:0000313" key="7">
    <source>
        <dbReference type="Proteomes" id="UP000053660"/>
    </source>
</evidence>
<dbReference type="Proteomes" id="UP000053660">
    <property type="component" value="Unassembled WGS sequence"/>
</dbReference>
<dbReference type="OrthoDB" id="407010at2759"/>
<accession>A0A0B1SE36</accession>
<dbReference type="AlphaFoldDB" id="A0A0B1SE36"/>
<dbReference type="GO" id="GO:0042574">
    <property type="term" value="P:retinal metabolic process"/>
    <property type="evidence" value="ECO:0007669"/>
    <property type="project" value="TreeGrafter"/>
</dbReference>
<keyword evidence="7" id="KW-1185">Reference proteome</keyword>
<evidence type="ECO:0000313" key="6">
    <source>
        <dbReference type="EMBL" id="KHJ81495.1"/>
    </source>
</evidence>
<dbReference type="Pfam" id="PF03055">
    <property type="entry name" value="RPE65"/>
    <property type="match status" value="1"/>
</dbReference>
<organism evidence="6 7">
    <name type="scientific">Oesophagostomum dentatum</name>
    <name type="common">Nodular worm</name>
    <dbReference type="NCBI Taxonomy" id="61180"/>
    <lineage>
        <taxon>Eukaryota</taxon>
        <taxon>Metazoa</taxon>
        <taxon>Ecdysozoa</taxon>
        <taxon>Nematoda</taxon>
        <taxon>Chromadorea</taxon>
        <taxon>Rhabditida</taxon>
        <taxon>Rhabditina</taxon>
        <taxon>Rhabditomorpha</taxon>
        <taxon>Strongyloidea</taxon>
        <taxon>Strongylidae</taxon>
        <taxon>Oesophagostomum</taxon>
    </lineage>
</organism>
<protein>
    <submittedName>
        <fullName evidence="6">Uncharacterized protein</fullName>
    </submittedName>
</protein>